<proteinExistence type="predicted"/>
<evidence type="ECO:0000313" key="2">
    <source>
        <dbReference type="EMBL" id="KZT57885.1"/>
    </source>
</evidence>
<dbReference type="EMBL" id="KV423958">
    <property type="protein sequence ID" value="KZT57885.1"/>
    <property type="molecule type" value="Genomic_DNA"/>
</dbReference>
<dbReference type="Proteomes" id="UP000076842">
    <property type="component" value="Unassembled WGS sequence"/>
</dbReference>
<evidence type="ECO:0000256" key="1">
    <source>
        <dbReference type="SAM" id="Phobius"/>
    </source>
</evidence>
<feature type="transmembrane region" description="Helical" evidence="1">
    <location>
        <begin position="45"/>
        <end position="75"/>
    </location>
</feature>
<keyword evidence="1" id="KW-0812">Transmembrane</keyword>
<dbReference type="InParanoid" id="A0A165GC46"/>
<gene>
    <name evidence="2" type="ORF">CALCODRAFT_268824</name>
</gene>
<reference evidence="2 3" key="1">
    <citation type="journal article" date="2016" name="Mol. Biol. Evol.">
        <title>Comparative Genomics of Early-Diverging Mushroom-Forming Fungi Provides Insights into the Origins of Lignocellulose Decay Capabilities.</title>
        <authorList>
            <person name="Nagy L.G."/>
            <person name="Riley R."/>
            <person name="Tritt A."/>
            <person name="Adam C."/>
            <person name="Daum C."/>
            <person name="Floudas D."/>
            <person name="Sun H."/>
            <person name="Yadav J.S."/>
            <person name="Pangilinan J."/>
            <person name="Larsson K.H."/>
            <person name="Matsuura K."/>
            <person name="Barry K."/>
            <person name="Labutti K."/>
            <person name="Kuo R."/>
            <person name="Ohm R.A."/>
            <person name="Bhattacharya S.S."/>
            <person name="Shirouzu T."/>
            <person name="Yoshinaga Y."/>
            <person name="Martin F.M."/>
            <person name="Grigoriev I.V."/>
            <person name="Hibbett D.S."/>
        </authorList>
    </citation>
    <scope>NUCLEOTIDE SEQUENCE [LARGE SCALE GENOMIC DNA]</scope>
    <source>
        <strain evidence="2 3">HHB12733</strain>
    </source>
</reference>
<sequence>MLVILCAQFLCQHDANASQKVPRAAEGLEALSLSFRLALYLTPKAFMTCCVLHSHICAILLLRLIAGATLLIWLLQSARQLFSIWISYGQEGFGWRDLVLEL</sequence>
<keyword evidence="1" id="KW-0472">Membrane</keyword>
<keyword evidence="3" id="KW-1185">Reference proteome</keyword>
<organism evidence="2 3">
    <name type="scientific">Calocera cornea HHB12733</name>
    <dbReference type="NCBI Taxonomy" id="1353952"/>
    <lineage>
        <taxon>Eukaryota</taxon>
        <taxon>Fungi</taxon>
        <taxon>Dikarya</taxon>
        <taxon>Basidiomycota</taxon>
        <taxon>Agaricomycotina</taxon>
        <taxon>Dacrymycetes</taxon>
        <taxon>Dacrymycetales</taxon>
        <taxon>Dacrymycetaceae</taxon>
        <taxon>Calocera</taxon>
    </lineage>
</organism>
<accession>A0A165GC46</accession>
<keyword evidence="1" id="KW-1133">Transmembrane helix</keyword>
<evidence type="ECO:0000313" key="3">
    <source>
        <dbReference type="Proteomes" id="UP000076842"/>
    </source>
</evidence>
<protein>
    <submittedName>
        <fullName evidence="2">Uncharacterized protein</fullName>
    </submittedName>
</protein>
<dbReference type="AlphaFoldDB" id="A0A165GC46"/>
<name>A0A165GC46_9BASI</name>